<proteinExistence type="inferred from homology"/>
<keyword evidence="3" id="KW-1003">Cell membrane</keyword>
<protein>
    <submittedName>
        <fullName evidence="9">GlsB/YeaQ/YmgE family stress response membrane protein</fullName>
    </submittedName>
</protein>
<evidence type="ECO:0000256" key="2">
    <source>
        <dbReference type="ARBA" id="ARBA00011006"/>
    </source>
</evidence>
<reference evidence="9 10" key="1">
    <citation type="journal article" date="2015" name="Antonie Van Leeuwenhoek">
        <title>Prauserella endophytica sp. nov., an endophytic actinobacterium isolated from Tamarix taklamakanensis.</title>
        <authorList>
            <person name="Liu J.M."/>
            <person name="Habden X."/>
            <person name="Guo L."/>
            <person name="Tuo L."/>
            <person name="Jiang Z.K."/>
            <person name="Liu S.W."/>
            <person name="Liu X.F."/>
            <person name="Chen L."/>
            <person name="Li R.F."/>
            <person name="Zhang Y.Q."/>
            <person name="Sun C.H."/>
        </authorList>
    </citation>
    <scope>NUCLEOTIDE SEQUENCE [LARGE SCALE GENOMIC DNA]</scope>
    <source>
        <strain evidence="9 10">CGMCC 4.7182</strain>
    </source>
</reference>
<dbReference type="InterPro" id="IPR007341">
    <property type="entry name" value="Transgly_assoc"/>
</dbReference>
<dbReference type="EMBL" id="SWMS01000046">
    <property type="protein sequence ID" value="TKG59285.1"/>
    <property type="molecule type" value="Genomic_DNA"/>
</dbReference>
<evidence type="ECO:0000256" key="5">
    <source>
        <dbReference type="ARBA" id="ARBA00022989"/>
    </source>
</evidence>
<accession>A0ABY2RUD7</accession>
<evidence type="ECO:0000256" key="1">
    <source>
        <dbReference type="ARBA" id="ARBA00004651"/>
    </source>
</evidence>
<keyword evidence="5 8" id="KW-1133">Transmembrane helix</keyword>
<comment type="caution">
    <text evidence="9">The sequence shown here is derived from an EMBL/GenBank/DDBJ whole genome shotgun (WGS) entry which is preliminary data.</text>
</comment>
<name>A0ABY2RUD7_9PSEU</name>
<evidence type="ECO:0000313" key="10">
    <source>
        <dbReference type="Proteomes" id="UP000309992"/>
    </source>
</evidence>
<keyword evidence="6 8" id="KW-0472">Membrane</keyword>
<feature type="transmembrane region" description="Helical" evidence="8">
    <location>
        <begin position="62"/>
        <end position="82"/>
    </location>
</feature>
<evidence type="ECO:0000313" key="9">
    <source>
        <dbReference type="EMBL" id="TKG59285.1"/>
    </source>
</evidence>
<evidence type="ECO:0000256" key="3">
    <source>
        <dbReference type="ARBA" id="ARBA00022475"/>
    </source>
</evidence>
<comment type="similarity">
    <text evidence="2">Belongs to the UPF0410 family.</text>
</comment>
<keyword evidence="4 8" id="KW-0812">Transmembrane</keyword>
<organism evidence="9 10">
    <name type="scientific">Prauserella endophytica</name>
    <dbReference type="NCBI Taxonomy" id="1592324"/>
    <lineage>
        <taxon>Bacteria</taxon>
        <taxon>Bacillati</taxon>
        <taxon>Actinomycetota</taxon>
        <taxon>Actinomycetes</taxon>
        <taxon>Pseudonocardiales</taxon>
        <taxon>Pseudonocardiaceae</taxon>
        <taxon>Prauserella</taxon>
        <taxon>Prauserella coralliicola group</taxon>
    </lineage>
</organism>
<feature type="compositionally biased region" description="Basic residues" evidence="7">
    <location>
        <begin position="88"/>
        <end position="108"/>
    </location>
</feature>
<evidence type="ECO:0000256" key="7">
    <source>
        <dbReference type="SAM" id="MobiDB-lite"/>
    </source>
</evidence>
<dbReference type="PANTHER" id="PTHR33884:SF3">
    <property type="entry name" value="UPF0410 PROTEIN YMGE"/>
    <property type="match status" value="1"/>
</dbReference>
<dbReference type="Proteomes" id="UP000309992">
    <property type="component" value="Unassembled WGS sequence"/>
</dbReference>
<dbReference type="Pfam" id="PF04226">
    <property type="entry name" value="Transgly_assoc"/>
    <property type="match status" value="1"/>
</dbReference>
<comment type="subcellular location">
    <subcellularLocation>
        <location evidence="1">Cell membrane</location>
        <topology evidence="1">Multi-pass membrane protein</topology>
    </subcellularLocation>
</comment>
<keyword evidence="10" id="KW-1185">Reference proteome</keyword>
<feature type="transmembrane region" description="Helical" evidence="8">
    <location>
        <begin position="28"/>
        <end position="47"/>
    </location>
</feature>
<dbReference type="PANTHER" id="PTHR33884">
    <property type="entry name" value="UPF0410 PROTEIN YMGE"/>
    <property type="match status" value="1"/>
</dbReference>
<evidence type="ECO:0000256" key="4">
    <source>
        <dbReference type="ARBA" id="ARBA00022692"/>
    </source>
</evidence>
<evidence type="ECO:0000256" key="8">
    <source>
        <dbReference type="SAM" id="Phobius"/>
    </source>
</evidence>
<evidence type="ECO:0000256" key="6">
    <source>
        <dbReference type="ARBA" id="ARBA00023136"/>
    </source>
</evidence>
<gene>
    <name evidence="9" type="ORF">FCN18_36895</name>
</gene>
<feature type="transmembrane region" description="Helical" evidence="8">
    <location>
        <begin position="6"/>
        <end position="21"/>
    </location>
</feature>
<feature type="region of interest" description="Disordered" evidence="7">
    <location>
        <begin position="86"/>
        <end position="108"/>
    </location>
</feature>
<sequence length="108" mass="11447">MSVIGWIVLGLIAGVIAKYLLGSRAKHGVIVTILIGVAGALVGGWAASEFFGIAATGGFFDLSTWLIAIVGSVVLLGIYYAITNRGRGSNRRSSRRSSRGRGVWRARR</sequence>